<protein>
    <submittedName>
        <fullName evidence="1">Carbamoyltransferase C-terminal domain-containing protein</fullName>
    </submittedName>
</protein>
<reference evidence="1" key="1">
    <citation type="submission" date="2024-03" db="EMBL/GenBank/DDBJ databases">
        <title>Novel Streptomyces species of biotechnological and ecological value are a feature of Machair soil.</title>
        <authorList>
            <person name="Prole J.R."/>
            <person name="Goodfellow M."/>
            <person name="Allenby N."/>
            <person name="Ward A.C."/>
        </authorList>
    </citation>
    <scope>NUCLEOTIDE SEQUENCE</scope>
    <source>
        <strain evidence="1">MS2.AVA.5</strain>
    </source>
</reference>
<accession>A0ACC6Q1J3</accession>
<proteinExistence type="predicted"/>
<evidence type="ECO:0000313" key="1">
    <source>
        <dbReference type="EMBL" id="MEJ8637062.1"/>
    </source>
</evidence>
<organism evidence="1 2">
    <name type="scientific">Streptomyces achmelvichensis</name>
    <dbReference type="NCBI Taxonomy" id="3134111"/>
    <lineage>
        <taxon>Bacteria</taxon>
        <taxon>Bacillati</taxon>
        <taxon>Actinomycetota</taxon>
        <taxon>Actinomycetes</taxon>
        <taxon>Kitasatosporales</taxon>
        <taxon>Streptomycetaceae</taxon>
        <taxon>Streptomyces</taxon>
    </lineage>
</organism>
<keyword evidence="2" id="KW-1185">Reference proteome</keyword>
<comment type="caution">
    <text evidence="1">The sequence shown here is derived from an EMBL/GenBank/DDBJ whole genome shotgun (WGS) entry which is preliminary data.</text>
</comment>
<sequence length="595" mass="65659">MIVLGYNGFGKAAELFARLYRATGIDRHLLFGHDSAAALIVDGELVAAVEEERLNRVKKTSEFPVNAMNWCLETGGVSFDDIDVVAFSWQFSDDVMDKMIAEITEDHAASPAEKFSRLDRLAETYAAMFSKEAILADFLEHTGHHLDPQKLELVPHHLAHLMTGYHLAGGGDAAFLVSDGRAEWLSAIMGEISDGKVRVLDDVTIDSRHSLAMLFSVVTRYLGFVPNNDEYKVMGLAGYAPPPADNPFLEHVVEMQPDGTYTIAHPASAVPAYYALFDRIFDGDPSRREDFDFRVRVASAAQQMIEVVTAAQLAVLERRSALPRLIFEGGLALNCVNNTKLLEGSRFADMDVSFGASDVGVALGAALHASREAGDAPHPGTTPYLGPAFDREDILAALDKFSQQVEWREVAPGQVAAETAALLEDENVIGWFQGRMEYGPRALGNRSILANPRFPGIKDSINERIKHREQFRPFAPVVLEELASEVFETGRKHSSPYMTFVFPVRPAYREVIQGACHVDGTARIQTITDESNPRLAQVLRRFTERTGVPCLINTSFNVAGEPIVCSPVDALACFLNTEMDHLVLDTFFVRRSVER</sequence>
<dbReference type="Proteomes" id="UP001377168">
    <property type="component" value="Unassembled WGS sequence"/>
</dbReference>
<gene>
    <name evidence="1" type="ORF">WKI67_27230</name>
</gene>
<dbReference type="EMBL" id="JBBKAJ010000022">
    <property type="protein sequence ID" value="MEJ8637062.1"/>
    <property type="molecule type" value="Genomic_DNA"/>
</dbReference>
<evidence type="ECO:0000313" key="2">
    <source>
        <dbReference type="Proteomes" id="UP001377168"/>
    </source>
</evidence>
<name>A0ACC6Q1J3_9ACTN</name>